<accession>A0ABW2CF16</accession>
<gene>
    <name evidence="2" type="ORF">ACFQKB_05255</name>
</gene>
<dbReference type="PANTHER" id="PTHR41252">
    <property type="entry name" value="BLR2505 PROTEIN"/>
    <property type="match status" value="1"/>
</dbReference>
<dbReference type="InterPro" id="IPR037401">
    <property type="entry name" value="SnoaL-like"/>
</dbReference>
<reference evidence="3" key="1">
    <citation type="journal article" date="2019" name="Int. J. Syst. Evol. Microbiol.">
        <title>The Global Catalogue of Microorganisms (GCM) 10K type strain sequencing project: providing services to taxonomists for standard genome sequencing and annotation.</title>
        <authorList>
            <consortium name="The Broad Institute Genomics Platform"/>
            <consortium name="The Broad Institute Genome Sequencing Center for Infectious Disease"/>
            <person name="Wu L."/>
            <person name="Ma J."/>
        </authorList>
    </citation>
    <scope>NUCLEOTIDE SEQUENCE [LARGE SCALE GENOMIC DNA]</scope>
    <source>
        <strain evidence="3">JCM 3369</strain>
    </source>
</reference>
<organism evidence="2 3">
    <name type="scientific">Actinomadura yumaensis</name>
    <dbReference type="NCBI Taxonomy" id="111807"/>
    <lineage>
        <taxon>Bacteria</taxon>
        <taxon>Bacillati</taxon>
        <taxon>Actinomycetota</taxon>
        <taxon>Actinomycetes</taxon>
        <taxon>Streptosporangiales</taxon>
        <taxon>Thermomonosporaceae</taxon>
        <taxon>Actinomadura</taxon>
    </lineage>
</organism>
<dbReference type="RefSeq" id="WP_160823856.1">
    <property type="nucleotide sequence ID" value="NZ_JBHSXE010000001.1"/>
</dbReference>
<evidence type="ECO:0000313" key="2">
    <source>
        <dbReference type="EMBL" id="MFC6879171.1"/>
    </source>
</evidence>
<feature type="domain" description="SnoaL-like" evidence="1">
    <location>
        <begin position="28"/>
        <end position="135"/>
    </location>
</feature>
<dbReference type="Gene3D" id="3.10.450.50">
    <property type="match status" value="1"/>
</dbReference>
<dbReference type="Pfam" id="PF12680">
    <property type="entry name" value="SnoaL_2"/>
    <property type="match status" value="1"/>
</dbReference>
<evidence type="ECO:0000313" key="3">
    <source>
        <dbReference type="Proteomes" id="UP001596380"/>
    </source>
</evidence>
<evidence type="ECO:0000259" key="1">
    <source>
        <dbReference type="Pfam" id="PF12680"/>
    </source>
</evidence>
<protein>
    <submittedName>
        <fullName evidence="2">Nuclear transport factor 2 family protein</fullName>
    </submittedName>
</protein>
<dbReference type="EMBL" id="JBHSXS010000002">
    <property type="protein sequence ID" value="MFC6879171.1"/>
    <property type="molecule type" value="Genomic_DNA"/>
</dbReference>
<dbReference type="PANTHER" id="PTHR41252:SF1">
    <property type="entry name" value="BLR2505 PROTEIN"/>
    <property type="match status" value="1"/>
</dbReference>
<proteinExistence type="predicted"/>
<keyword evidence="3" id="KW-1185">Reference proteome</keyword>
<name>A0ABW2CF16_9ACTN</name>
<dbReference type="Proteomes" id="UP001596380">
    <property type="component" value="Unassembled WGS sequence"/>
</dbReference>
<dbReference type="InterPro" id="IPR032710">
    <property type="entry name" value="NTF2-like_dom_sf"/>
</dbReference>
<sequence length="159" mass="17072">MSAPAGETGAKRAAPLPEAATLTNVGIVRRVYELFGGGDVTAIHELLSEDFHWDYFGPPELPWAGTYVGRQGVDRFFEIVGGLIEVEEFEALQYTAEGDRVVAFGTSSARVLASGARYTTHWVNIFTLAGGRITRLLDVYDTGTVLAALRAPSTGPGPR</sequence>
<dbReference type="SUPFAM" id="SSF54427">
    <property type="entry name" value="NTF2-like"/>
    <property type="match status" value="1"/>
</dbReference>
<comment type="caution">
    <text evidence="2">The sequence shown here is derived from an EMBL/GenBank/DDBJ whole genome shotgun (WGS) entry which is preliminary data.</text>
</comment>